<proteinExistence type="predicted"/>
<dbReference type="GeneID" id="80890408"/>
<evidence type="ECO:0000313" key="1">
    <source>
        <dbReference type="EMBL" id="KAJ4144363.1"/>
    </source>
</evidence>
<dbReference type="Proteomes" id="UP001144673">
    <property type="component" value="Chromosome 2"/>
</dbReference>
<gene>
    <name evidence="1" type="ORF">LMH87_003249</name>
</gene>
<dbReference type="KEGG" id="amus:LMH87_003249"/>
<sequence>MHHNLLSIRIGHQLCQNIFGRCPDAHRNGVALLVAGVMALLAATRSAVNHIQHHTAVLIPTGSSGRPAPTRLIPIIIPVAALARLTLTNPIRPDAAACIRRIVNESDADTVAVAAGETKY</sequence>
<dbReference type="RefSeq" id="XP_056048033.1">
    <property type="nucleotide sequence ID" value="XM_056203821.1"/>
</dbReference>
<accession>A0A9W8Q1P4</accession>
<reference evidence="1" key="1">
    <citation type="journal article" date="2023" name="Access Microbiol">
        <title>De-novo genome assembly for Akanthomyces muscarius, a biocontrol agent of insect agricultural pests.</title>
        <authorList>
            <person name="Erdos Z."/>
            <person name="Studholme D.J."/>
            <person name="Raymond B."/>
            <person name="Sharma M."/>
        </authorList>
    </citation>
    <scope>NUCLEOTIDE SEQUENCE</scope>
    <source>
        <strain evidence="1">Ve6</strain>
    </source>
</reference>
<name>A0A9W8Q1P4_AKAMU</name>
<dbReference type="AlphaFoldDB" id="A0A9W8Q1P4"/>
<evidence type="ECO:0000313" key="2">
    <source>
        <dbReference type="Proteomes" id="UP001144673"/>
    </source>
</evidence>
<protein>
    <submittedName>
        <fullName evidence="1">Uncharacterized protein</fullName>
    </submittedName>
</protein>
<dbReference type="EMBL" id="JAJHUN010000011">
    <property type="protein sequence ID" value="KAJ4144363.1"/>
    <property type="molecule type" value="Genomic_DNA"/>
</dbReference>
<keyword evidence="2" id="KW-1185">Reference proteome</keyword>
<comment type="caution">
    <text evidence="1">The sequence shown here is derived from an EMBL/GenBank/DDBJ whole genome shotgun (WGS) entry which is preliminary data.</text>
</comment>
<organism evidence="1 2">
    <name type="scientific">Akanthomyces muscarius</name>
    <name type="common">Entomopathogenic fungus</name>
    <name type="synonym">Lecanicillium muscarium</name>
    <dbReference type="NCBI Taxonomy" id="2231603"/>
    <lineage>
        <taxon>Eukaryota</taxon>
        <taxon>Fungi</taxon>
        <taxon>Dikarya</taxon>
        <taxon>Ascomycota</taxon>
        <taxon>Pezizomycotina</taxon>
        <taxon>Sordariomycetes</taxon>
        <taxon>Hypocreomycetidae</taxon>
        <taxon>Hypocreales</taxon>
        <taxon>Cordycipitaceae</taxon>
        <taxon>Akanthomyces</taxon>
    </lineage>
</organism>